<dbReference type="Proteomes" id="UP000230002">
    <property type="component" value="Unassembled WGS sequence"/>
</dbReference>
<dbReference type="InterPro" id="IPR014752">
    <property type="entry name" value="Arrestin-like_C"/>
</dbReference>
<keyword evidence="4" id="KW-1185">Reference proteome</keyword>
<feature type="region of interest" description="Disordered" evidence="1">
    <location>
        <begin position="368"/>
        <end position="390"/>
    </location>
</feature>
<dbReference type="InterPro" id="IPR014756">
    <property type="entry name" value="Ig_E-set"/>
</dbReference>
<feature type="region of interest" description="Disordered" evidence="1">
    <location>
        <begin position="159"/>
        <end position="207"/>
    </location>
</feature>
<feature type="compositionally biased region" description="Low complexity" evidence="1">
    <location>
        <begin position="785"/>
        <end position="804"/>
    </location>
</feature>
<evidence type="ECO:0000256" key="1">
    <source>
        <dbReference type="SAM" id="MobiDB-lite"/>
    </source>
</evidence>
<dbReference type="GO" id="GO:0070086">
    <property type="term" value="P:ubiquitin-dependent endocytosis"/>
    <property type="evidence" value="ECO:0007669"/>
    <property type="project" value="TreeGrafter"/>
</dbReference>
<dbReference type="OrthoDB" id="2238745at2759"/>
<dbReference type="Pfam" id="PF02752">
    <property type="entry name" value="Arrestin_C"/>
    <property type="match status" value="1"/>
</dbReference>
<organism evidence="3 4">
    <name type="scientific">Ganoderma sinense ZZ0214-1</name>
    <dbReference type="NCBI Taxonomy" id="1077348"/>
    <lineage>
        <taxon>Eukaryota</taxon>
        <taxon>Fungi</taxon>
        <taxon>Dikarya</taxon>
        <taxon>Basidiomycota</taxon>
        <taxon>Agaricomycotina</taxon>
        <taxon>Agaricomycetes</taxon>
        <taxon>Polyporales</taxon>
        <taxon>Polyporaceae</taxon>
        <taxon>Ganoderma</taxon>
    </lineage>
</organism>
<protein>
    <recommendedName>
        <fullName evidence="2">Arrestin C-terminal-like domain-containing protein</fullName>
    </recommendedName>
</protein>
<dbReference type="GO" id="GO:0031625">
    <property type="term" value="F:ubiquitin protein ligase binding"/>
    <property type="evidence" value="ECO:0007669"/>
    <property type="project" value="TreeGrafter"/>
</dbReference>
<evidence type="ECO:0000313" key="4">
    <source>
        <dbReference type="Proteomes" id="UP000230002"/>
    </source>
</evidence>
<sequence length="877" mass="95103">MKSRHSAGLDLAAKLLPASPLPDSVPSSFSPTTHPTSMPTAAKPPSHKNALDIRLAESVVFLRAGDATGRRRGILADAPPGMLRGLLVLNLAKPTRITSIEVELTGKTTTAWPEGVGARRIEISEEHEIYSQSYVFFRAGHTPGSNFRRHLSVGPGLALEHEDEDHSERSSIAQLEGSASGHGPRGRSPDSRQATQPQHRAHRRYMSVDQTHFQRGFVTHRENTIPTVASPPYTPTYTPNDTPLHLSPSTSISHRAHVPSPNESPARSFEDLRRGLESDAVNGYTHSPCHSILSPESRRVSFDDDGEFQVGSSSMQYPNPPHVHVPDGSALSRPRDPDGDETIRGRKNKRFSFASALFEAMVDRVRSRSPYVEQDAGRSSGYTTPPRGRTLDRTLPQLLEVESPARKEPSALGRVGEALGLEVEDGREYGDGWKEFRKGVYTYPISFAIPANAPPSLGVDYGSVNWRLKAVVHRPGAFKTKLTASHDITVVATPGEDDTEESESIIVERQWDSQMQYLIVISGRSFSIGGHIPITITFMPWTKMKIYRVSVIIEERVDYWTGFKRVARTDPNNRVALLALKYAKKDGPPILPLMSDDPDAFSRSPLAEVVDLQADDVGEAMAGFMGPGPWTIRRDLPLPGPGGVLHVTNKNRGSNISVGHMLKLVFRVERGDDEALDPVSGKRKLFDIVVQTPVHILSHLCNPEHTSLPAYSRLPDPGSAVTSEPIPGVNPPLLPAPAPLLDATPSAGSIALRRSISGTRPTHHHTSLSLSAILPSSYHLHHAASVVSDQSASSRSSLSGEAPSPGAPPSNQERQGQQHSTPELFERLIAGQETEEGEAPPSYEAAVTIESASSSGRVSGAGGGTATPPILMVEEHH</sequence>
<feature type="region of interest" description="Disordered" evidence="1">
    <location>
        <begin position="711"/>
        <end position="740"/>
    </location>
</feature>
<accession>A0A2G8SID2</accession>
<feature type="region of interest" description="Disordered" evidence="1">
    <location>
        <begin position="302"/>
        <end position="346"/>
    </location>
</feature>
<feature type="compositionally biased region" description="Polar residues" evidence="1">
    <location>
        <begin position="811"/>
        <end position="821"/>
    </location>
</feature>
<dbReference type="InterPro" id="IPR011022">
    <property type="entry name" value="Arrestin_C-like"/>
</dbReference>
<dbReference type="PANTHER" id="PTHR11188:SF17">
    <property type="entry name" value="FI21816P1"/>
    <property type="match status" value="1"/>
</dbReference>
<reference evidence="3 4" key="1">
    <citation type="journal article" date="2015" name="Sci. Rep.">
        <title>Chromosome-level genome map provides insights into diverse defense mechanisms in the medicinal fungus Ganoderma sinense.</title>
        <authorList>
            <person name="Zhu Y."/>
            <person name="Xu J."/>
            <person name="Sun C."/>
            <person name="Zhou S."/>
            <person name="Xu H."/>
            <person name="Nelson D.R."/>
            <person name="Qian J."/>
            <person name="Song J."/>
            <person name="Luo H."/>
            <person name="Xiang L."/>
            <person name="Li Y."/>
            <person name="Xu Z."/>
            <person name="Ji A."/>
            <person name="Wang L."/>
            <person name="Lu S."/>
            <person name="Hayward A."/>
            <person name="Sun W."/>
            <person name="Li X."/>
            <person name="Schwartz D.C."/>
            <person name="Wang Y."/>
            <person name="Chen S."/>
        </authorList>
    </citation>
    <scope>NUCLEOTIDE SEQUENCE [LARGE SCALE GENOMIC DNA]</scope>
    <source>
        <strain evidence="3 4">ZZ0214-1</strain>
    </source>
</reference>
<dbReference type="Gene3D" id="2.60.40.640">
    <property type="match status" value="2"/>
</dbReference>
<name>A0A2G8SID2_9APHY</name>
<feature type="compositionally biased region" description="Basic and acidic residues" evidence="1">
    <location>
        <begin position="333"/>
        <end position="344"/>
    </location>
</feature>
<feature type="compositionally biased region" description="Low complexity" evidence="1">
    <location>
        <begin position="22"/>
        <end position="40"/>
    </location>
</feature>
<feature type="region of interest" description="Disordered" evidence="1">
    <location>
        <begin position="785"/>
        <end position="877"/>
    </location>
</feature>
<dbReference type="InterPro" id="IPR011021">
    <property type="entry name" value="Arrestin-like_N"/>
</dbReference>
<comment type="caution">
    <text evidence="3">The sequence shown here is derived from an EMBL/GenBank/DDBJ whole genome shotgun (WGS) entry which is preliminary data.</text>
</comment>
<dbReference type="SMART" id="SM01017">
    <property type="entry name" value="Arrestin_C"/>
    <property type="match status" value="1"/>
</dbReference>
<dbReference type="AlphaFoldDB" id="A0A2G8SID2"/>
<evidence type="ECO:0000259" key="2">
    <source>
        <dbReference type="SMART" id="SM01017"/>
    </source>
</evidence>
<gene>
    <name evidence="3" type="ORF">GSI_04133</name>
</gene>
<dbReference type="GO" id="GO:0030674">
    <property type="term" value="F:protein-macromolecule adaptor activity"/>
    <property type="evidence" value="ECO:0007669"/>
    <property type="project" value="TreeGrafter"/>
</dbReference>
<evidence type="ECO:0000313" key="3">
    <source>
        <dbReference type="EMBL" id="PIL33510.1"/>
    </source>
</evidence>
<proteinExistence type="predicted"/>
<dbReference type="GO" id="GO:0005829">
    <property type="term" value="C:cytosol"/>
    <property type="evidence" value="ECO:0007669"/>
    <property type="project" value="TreeGrafter"/>
</dbReference>
<dbReference type="GO" id="GO:0005886">
    <property type="term" value="C:plasma membrane"/>
    <property type="evidence" value="ECO:0007669"/>
    <property type="project" value="TreeGrafter"/>
</dbReference>
<dbReference type="PANTHER" id="PTHR11188">
    <property type="entry name" value="ARRESTIN DOMAIN CONTAINING PROTEIN"/>
    <property type="match status" value="1"/>
</dbReference>
<feature type="compositionally biased region" description="Pro residues" evidence="1">
    <location>
        <begin position="728"/>
        <end position="738"/>
    </location>
</feature>
<feature type="domain" description="Arrestin C-terminal-like" evidence="2">
    <location>
        <begin position="511"/>
        <end position="701"/>
    </location>
</feature>
<dbReference type="EMBL" id="AYKW01000007">
    <property type="protein sequence ID" value="PIL33510.1"/>
    <property type="molecule type" value="Genomic_DNA"/>
</dbReference>
<dbReference type="SUPFAM" id="SSF81296">
    <property type="entry name" value="E set domains"/>
    <property type="match status" value="1"/>
</dbReference>
<dbReference type="STRING" id="1077348.A0A2G8SID2"/>
<dbReference type="InterPro" id="IPR050357">
    <property type="entry name" value="Arrestin_domain-protein"/>
</dbReference>
<dbReference type="Pfam" id="PF00339">
    <property type="entry name" value="Arrestin_N"/>
    <property type="match status" value="1"/>
</dbReference>
<feature type="region of interest" description="Disordered" evidence="1">
    <location>
        <begin position="22"/>
        <end position="47"/>
    </location>
</feature>